<dbReference type="InterPro" id="IPR036928">
    <property type="entry name" value="AS_sf"/>
</dbReference>
<feature type="domain" description="Amidase" evidence="7">
    <location>
        <begin position="77"/>
        <end position="543"/>
    </location>
</feature>
<feature type="active site" description="Charge relay system" evidence="5">
    <location>
        <position position="208"/>
    </location>
</feature>
<dbReference type="PROSITE" id="PS00571">
    <property type="entry name" value="AMIDASES"/>
    <property type="match status" value="1"/>
</dbReference>
<dbReference type="PANTHER" id="PTHR46072">
    <property type="entry name" value="AMIDASE-RELATED-RELATED"/>
    <property type="match status" value="1"/>
</dbReference>
<evidence type="ECO:0000256" key="3">
    <source>
        <dbReference type="ARBA" id="ARBA00012922"/>
    </source>
</evidence>
<evidence type="ECO:0000256" key="2">
    <source>
        <dbReference type="ARBA" id="ARBA00009199"/>
    </source>
</evidence>
<evidence type="ECO:0000256" key="5">
    <source>
        <dbReference type="PIRSR" id="PIRSR001221-1"/>
    </source>
</evidence>
<dbReference type="EC" id="3.5.1.4" evidence="3"/>
<dbReference type="SUPFAM" id="SSF75304">
    <property type="entry name" value="Amidase signature (AS) enzymes"/>
    <property type="match status" value="1"/>
</dbReference>
<dbReference type="GeneID" id="34598059"/>
<protein>
    <recommendedName>
        <fullName evidence="3">amidase</fullName>
        <ecNumber evidence="3">3.5.1.4</ecNumber>
    </recommendedName>
</protein>
<evidence type="ECO:0000256" key="1">
    <source>
        <dbReference type="ARBA" id="ARBA00001311"/>
    </source>
</evidence>
<keyword evidence="9" id="KW-1185">Reference proteome</keyword>
<dbReference type="GO" id="GO:0004040">
    <property type="term" value="F:amidase activity"/>
    <property type="evidence" value="ECO:0007669"/>
    <property type="project" value="UniProtKB-EC"/>
</dbReference>
<feature type="binding site" evidence="6">
    <location>
        <position position="182"/>
    </location>
    <ligand>
        <name>substrate</name>
    </ligand>
</feature>
<dbReference type="EMBL" id="LVKK01000013">
    <property type="protein sequence ID" value="OAG42935.1"/>
    <property type="molecule type" value="Genomic_DNA"/>
</dbReference>
<accession>A0A177FFF2</accession>
<organism evidence="8 9">
    <name type="scientific">Fonsecaea monophora</name>
    <dbReference type="NCBI Taxonomy" id="254056"/>
    <lineage>
        <taxon>Eukaryota</taxon>
        <taxon>Fungi</taxon>
        <taxon>Dikarya</taxon>
        <taxon>Ascomycota</taxon>
        <taxon>Pezizomycotina</taxon>
        <taxon>Eurotiomycetes</taxon>
        <taxon>Chaetothyriomycetidae</taxon>
        <taxon>Chaetothyriales</taxon>
        <taxon>Herpotrichiellaceae</taxon>
        <taxon>Fonsecaea</taxon>
    </lineage>
</organism>
<keyword evidence="4" id="KW-0378">Hydrolase</keyword>
<feature type="active site" description="Charge relay system" evidence="5">
    <location>
        <position position="133"/>
    </location>
</feature>
<dbReference type="RefSeq" id="XP_022514887.1">
    <property type="nucleotide sequence ID" value="XM_022652862.1"/>
</dbReference>
<feature type="binding site" evidence="6">
    <location>
        <position position="208"/>
    </location>
    <ligand>
        <name>substrate</name>
    </ligand>
</feature>
<dbReference type="AlphaFoldDB" id="A0A177FFF2"/>
<evidence type="ECO:0000256" key="6">
    <source>
        <dbReference type="PIRSR" id="PIRSR001221-2"/>
    </source>
</evidence>
<comment type="caution">
    <text evidence="8">The sequence shown here is derived from an EMBL/GenBank/DDBJ whole genome shotgun (WGS) entry which is preliminary data.</text>
</comment>
<dbReference type="OrthoDB" id="6428749at2759"/>
<feature type="binding site" evidence="6">
    <location>
        <begin position="229"/>
        <end position="232"/>
    </location>
    <ligand>
        <name>substrate</name>
    </ligand>
</feature>
<dbReference type="Proteomes" id="UP000077002">
    <property type="component" value="Unassembled WGS sequence"/>
</dbReference>
<dbReference type="PIRSF" id="PIRSF001221">
    <property type="entry name" value="Amidase_fungi"/>
    <property type="match status" value="1"/>
</dbReference>
<evidence type="ECO:0000256" key="4">
    <source>
        <dbReference type="ARBA" id="ARBA00022801"/>
    </source>
</evidence>
<proteinExistence type="inferred from homology"/>
<comment type="catalytic activity">
    <reaction evidence="1">
        <text>a monocarboxylic acid amide + H2O = a monocarboxylate + NH4(+)</text>
        <dbReference type="Rhea" id="RHEA:12020"/>
        <dbReference type="ChEBI" id="CHEBI:15377"/>
        <dbReference type="ChEBI" id="CHEBI:28938"/>
        <dbReference type="ChEBI" id="CHEBI:35757"/>
        <dbReference type="ChEBI" id="CHEBI:83628"/>
        <dbReference type="EC" id="3.5.1.4"/>
    </reaction>
</comment>
<dbReference type="InterPro" id="IPR020556">
    <property type="entry name" value="Amidase_CS"/>
</dbReference>
<dbReference type="InterPro" id="IPR023631">
    <property type="entry name" value="Amidase_dom"/>
</dbReference>
<feature type="active site" description="Acyl-ester intermediate" evidence="5">
    <location>
        <position position="232"/>
    </location>
</feature>
<reference evidence="8 9" key="1">
    <citation type="submission" date="2016-03" db="EMBL/GenBank/DDBJ databases">
        <title>Draft genome sequence of the Fonsecaea monophora CBS 269.37.</title>
        <authorList>
            <person name="Bombassaro A."/>
            <person name="Vinicius W.A."/>
            <person name="De Hoog S."/>
            <person name="Sun J."/>
            <person name="Souza E.M."/>
            <person name="Raittz R.T."/>
            <person name="Costa F."/>
            <person name="Leao A.C."/>
            <person name="Tadra-Sfeir M.Z."/>
            <person name="Baura V."/>
            <person name="Balsanelli E."/>
            <person name="Pedrosa F.O."/>
            <person name="Moreno L.F."/>
            <person name="Steffens M.B."/>
            <person name="Xi L."/>
            <person name="Bocca A.L."/>
            <person name="Felipe M.S."/>
            <person name="Teixeira M."/>
            <person name="Telles Filho F.Q."/>
            <person name="Azevedo C.M."/>
            <person name="Gomes R."/>
            <person name="Vicente V.A."/>
        </authorList>
    </citation>
    <scope>NUCLEOTIDE SEQUENCE [LARGE SCALE GENOMIC DNA]</scope>
    <source>
        <strain evidence="8 9">CBS 269.37</strain>
    </source>
</reference>
<name>A0A177FFF2_9EURO</name>
<dbReference type="PANTHER" id="PTHR46072:SF11">
    <property type="entry name" value="AMIDASE-RELATED"/>
    <property type="match status" value="1"/>
</dbReference>
<comment type="similarity">
    <text evidence="2">Belongs to the amidase family.</text>
</comment>
<gene>
    <name evidence="8" type="ORF">AYO21_02886</name>
</gene>
<sequence length="556" mass="61639">MATRDYKEASAIARKRRAANIAAFYKTPGWNEADLPNNLTEYALKSDYYTDDERQIIQSEADVILEKIRTKQWTALEVAKAFSKASALAQELTNCLTEVLYPEAIERAKFLDEYLERTGKTIGPLHGLPISLKDCFITAPHPSSNGMAIFANEPLEKDSLLVTILRNLGAVFYVKTNVPVAMMMAETNNNVWGETRNPLHKFLSPGGSSGGEGALIAFKASPLGIGTDVGGSIRIPAAWCNLYGLKPSFGRYPHYGAKPGIAGQEYILSVNGPMARSLKTLQLYSEALLSEDVKPWEYDHKVVPLPWKSNVIQPPGRKLRFGLIGVHDSLVHVHPPVERALKMTQAALEKQGHEVIPWSTEDHEAIVKNLQAAFFDLGGAAIMDLIKPWGEPVFPSMEGYALAAAAGEGELGPTKMRMMNLRRNELQKAYLDRWNATATDEKPRLDGIICATSPWAAPRLGQTQRQSLYVGYTGFVNFLDFGACTFPVTFADKELDKARDMNTFKPLSDIDGRIQQDYDAEFYHGAPVALQIVGRRLEEEKILEMCEVIDNCLKNA</sequence>
<dbReference type="Gene3D" id="3.90.1300.10">
    <property type="entry name" value="Amidase signature (AS) domain"/>
    <property type="match status" value="1"/>
</dbReference>
<evidence type="ECO:0000313" key="9">
    <source>
        <dbReference type="Proteomes" id="UP000077002"/>
    </source>
</evidence>
<dbReference type="Pfam" id="PF01425">
    <property type="entry name" value="Amidase"/>
    <property type="match status" value="1"/>
</dbReference>
<evidence type="ECO:0000313" key="8">
    <source>
        <dbReference type="EMBL" id="OAG42935.1"/>
    </source>
</evidence>
<evidence type="ECO:0000259" key="7">
    <source>
        <dbReference type="Pfam" id="PF01425"/>
    </source>
</evidence>